<proteinExistence type="predicted"/>
<dbReference type="Proteomes" id="UP000023435">
    <property type="component" value="Unassembled WGS sequence"/>
</dbReference>
<organism evidence="1 2">
    <name type="scientific">Lysobacter capsici AZ78</name>
    <dbReference type="NCBI Taxonomy" id="1444315"/>
    <lineage>
        <taxon>Bacteria</taxon>
        <taxon>Pseudomonadati</taxon>
        <taxon>Pseudomonadota</taxon>
        <taxon>Gammaproteobacteria</taxon>
        <taxon>Lysobacterales</taxon>
        <taxon>Lysobacteraceae</taxon>
        <taxon>Lysobacter</taxon>
    </lineage>
</organism>
<evidence type="ECO:0000313" key="2">
    <source>
        <dbReference type="Proteomes" id="UP000023435"/>
    </source>
</evidence>
<protein>
    <submittedName>
        <fullName evidence="1">Hemin transport protein</fullName>
    </submittedName>
</protein>
<comment type="caution">
    <text evidence="1">The sequence shown here is derived from an EMBL/GenBank/DDBJ whole genome shotgun (WGS) entry which is preliminary data.</text>
</comment>
<reference evidence="1 2" key="1">
    <citation type="journal article" date="2014" name="Genome Announc.">
        <title>Draft Genome Sequence of Lysobacter capsici AZ78, a Bacterium Antagonistic to Plant-Pathogenic Oomycetes.</title>
        <authorList>
            <person name="Puopolo G."/>
            <person name="Sonego P."/>
            <person name="Engelen K."/>
            <person name="Pertot I."/>
        </authorList>
    </citation>
    <scope>NUCLEOTIDE SEQUENCE [LARGE SCALE GENOMIC DNA]</scope>
    <source>
        <strain evidence="1 2">AZ78</strain>
    </source>
</reference>
<dbReference type="AlphaFoldDB" id="A0A120AGC0"/>
<dbReference type="RefSeq" id="WP_051547879.1">
    <property type="nucleotide sequence ID" value="NZ_JAJA02000001.1"/>
</dbReference>
<dbReference type="EMBL" id="JAJA02000001">
    <property type="protein sequence ID" value="KWS04342.1"/>
    <property type="molecule type" value="Genomic_DNA"/>
</dbReference>
<name>A0A120AGC0_9GAMM</name>
<sequence length="192" mass="21270">MRAPSSIANPSERAGLPSPERLAAVATVLCVYPRRHRDALDGWLQAASAERMTRLDGESSCEALVFRNAAGRVCWRLYLLPDSDFLAWDDAAAKLQMYRGADARGGVWAGLRRRWLRRLRGRWQAEVLRLHVLRDDAGHCILVADTAELSPLGQAHARRIATGEGARLQAQAHVCCCMASRLNDEARPAQFA</sequence>
<evidence type="ECO:0000313" key="1">
    <source>
        <dbReference type="EMBL" id="KWS04342.1"/>
    </source>
</evidence>
<dbReference type="SUPFAM" id="SSF144064">
    <property type="entry name" value="Heme iron utilization protein-like"/>
    <property type="match status" value="1"/>
</dbReference>
<keyword evidence="2" id="KW-1185">Reference proteome</keyword>
<dbReference type="OrthoDB" id="5957605at2"/>
<accession>A0A120AGC0</accession>
<gene>
    <name evidence="1" type="ORF">AZ78_1891</name>
</gene>